<dbReference type="EMBL" id="SPRX01000052">
    <property type="protein sequence ID" value="TIC63173.1"/>
    <property type="molecule type" value="Genomic_DNA"/>
</dbReference>
<evidence type="ECO:0000256" key="2">
    <source>
        <dbReference type="ARBA" id="ARBA00012838"/>
    </source>
</evidence>
<dbReference type="Gene3D" id="1.10.730.10">
    <property type="entry name" value="Isoleucyl-tRNA Synthetase, Domain 1"/>
    <property type="match status" value="1"/>
</dbReference>
<dbReference type="InterPro" id="IPR033911">
    <property type="entry name" value="MetRS_core"/>
</dbReference>
<evidence type="ECO:0000256" key="1">
    <source>
        <dbReference type="ARBA" id="ARBA00005594"/>
    </source>
</evidence>
<dbReference type="NCBIfam" id="TIGR00398">
    <property type="entry name" value="metG"/>
    <property type="match status" value="1"/>
</dbReference>
<name>A0A4V4N321_9BASI</name>
<proteinExistence type="inferred from homology"/>
<dbReference type="InterPro" id="IPR023457">
    <property type="entry name" value="Met-tRNA_synth_2"/>
</dbReference>
<organism evidence="13 14">
    <name type="scientific">Wallemia mellicola</name>
    <dbReference type="NCBI Taxonomy" id="1708541"/>
    <lineage>
        <taxon>Eukaryota</taxon>
        <taxon>Fungi</taxon>
        <taxon>Dikarya</taxon>
        <taxon>Basidiomycota</taxon>
        <taxon>Wallemiomycotina</taxon>
        <taxon>Wallemiomycetes</taxon>
        <taxon>Wallemiales</taxon>
        <taxon>Wallemiaceae</taxon>
        <taxon>Wallemia</taxon>
    </lineage>
</organism>
<comment type="caution">
    <text evidence="13">The sequence shown here is derived from an EMBL/GenBank/DDBJ whole genome shotgun (WGS) entry which is preliminary data.</text>
</comment>
<dbReference type="GO" id="GO:0004825">
    <property type="term" value="F:methionine-tRNA ligase activity"/>
    <property type="evidence" value="ECO:0007669"/>
    <property type="project" value="UniProtKB-EC"/>
</dbReference>
<feature type="domain" description="Methionyl/Leucyl tRNA synthetase" evidence="11">
    <location>
        <begin position="23"/>
        <end position="386"/>
    </location>
</feature>
<dbReference type="AlphaFoldDB" id="A0A4V4N321"/>
<keyword evidence="4 10" id="KW-0547">Nucleotide-binding</keyword>
<keyword evidence="5 10" id="KW-0067">ATP-binding</keyword>
<comment type="catalytic activity">
    <reaction evidence="8">
        <text>tRNA(Met) + L-methionine + ATP = L-methionyl-tRNA(Met) + AMP + diphosphate</text>
        <dbReference type="Rhea" id="RHEA:13481"/>
        <dbReference type="Rhea" id="RHEA-COMP:9667"/>
        <dbReference type="Rhea" id="RHEA-COMP:9698"/>
        <dbReference type="ChEBI" id="CHEBI:30616"/>
        <dbReference type="ChEBI" id="CHEBI:33019"/>
        <dbReference type="ChEBI" id="CHEBI:57844"/>
        <dbReference type="ChEBI" id="CHEBI:78442"/>
        <dbReference type="ChEBI" id="CHEBI:78530"/>
        <dbReference type="ChEBI" id="CHEBI:456215"/>
        <dbReference type="EC" id="6.1.1.10"/>
    </reaction>
</comment>
<keyword evidence="6 10" id="KW-0648">Protein biosynthesis</keyword>
<dbReference type="InterPro" id="IPR009080">
    <property type="entry name" value="tRNAsynth_Ia_anticodon-bd"/>
</dbReference>
<feature type="domain" description="Methionyl-tRNA synthetase anticodon-binding" evidence="12">
    <location>
        <begin position="407"/>
        <end position="505"/>
    </location>
</feature>
<evidence type="ECO:0000256" key="7">
    <source>
        <dbReference type="ARBA" id="ARBA00023146"/>
    </source>
</evidence>
<comment type="similarity">
    <text evidence="1 10">Belongs to the class-I aminoacyl-tRNA synthetase family.</text>
</comment>
<evidence type="ECO:0000256" key="9">
    <source>
        <dbReference type="ARBA" id="ARBA00068817"/>
    </source>
</evidence>
<dbReference type="Proteomes" id="UP000310708">
    <property type="component" value="Unassembled WGS sequence"/>
</dbReference>
<dbReference type="Pfam" id="PF09334">
    <property type="entry name" value="tRNA-synt_1g"/>
    <property type="match status" value="1"/>
</dbReference>
<dbReference type="SUPFAM" id="SSF52374">
    <property type="entry name" value="Nucleotidylyl transferase"/>
    <property type="match status" value="1"/>
</dbReference>
<dbReference type="InterPro" id="IPR014758">
    <property type="entry name" value="Met-tRNA_synth"/>
</dbReference>
<dbReference type="CDD" id="cd00814">
    <property type="entry name" value="MetRS_core"/>
    <property type="match status" value="1"/>
</dbReference>
<accession>A0A4V4N321</accession>
<dbReference type="GO" id="GO:0005524">
    <property type="term" value="F:ATP binding"/>
    <property type="evidence" value="ECO:0007669"/>
    <property type="project" value="UniProtKB-KW"/>
</dbReference>
<evidence type="ECO:0000256" key="8">
    <source>
        <dbReference type="ARBA" id="ARBA00047364"/>
    </source>
</evidence>
<dbReference type="FunFam" id="2.170.220.10:FF:000001">
    <property type="entry name" value="methionine--tRNA ligase, mitochondrial"/>
    <property type="match status" value="1"/>
</dbReference>
<keyword evidence="7 10" id="KW-0030">Aminoacyl-tRNA synthetase</keyword>
<dbReference type="Gene3D" id="3.40.50.620">
    <property type="entry name" value="HUPs"/>
    <property type="match status" value="1"/>
</dbReference>
<dbReference type="PANTHER" id="PTHR43326:SF1">
    <property type="entry name" value="METHIONINE--TRNA LIGASE, MITOCHONDRIAL"/>
    <property type="match status" value="1"/>
</dbReference>
<evidence type="ECO:0000256" key="4">
    <source>
        <dbReference type="ARBA" id="ARBA00022741"/>
    </source>
</evidence>
<evidence type="ECO:0000313" key="14">
    <source>
        <dbReference type="Proteomes" id="UP000310708"/>
    </source>
</evidence>
<dbReference type="EC" id="6.1.1.10" evidence="2"/>
<sequence length="537" mass="60937">MLRNLSKLNNRQFFRNNRNYTHYFTTPIFYVNADPHIGHLYSIVVTDALARYSKLANPNDEVVYSTGTDEHGMKVQQAAAGLNTTPKELCDRISGKFRDLAKAALSSHTDYIRTTDDQHVETVHNLWNTLLANGYIYKGVHEGWYAVSDEAFYPESGIKEMFDNSTGETYKVSIETGKRVDWMSETNYKFKLAAFRLRLIEWLENNPEAIQPRTQYNAVLGALRNEEAAASDLSVSRPRSRLEWGINVPGDPEHTIYVWVDALANYLSVASRHNAWPADVHVVGKDIIRFHAVYWPALLLASNNSLPRTILSHAHWTMNGSKMSKSTGNVVDPFEVINKYSADVIRYYLLRVGGNLSNDADFKPNELDLKYKSTLQAMLGNLLSRISGKKIVKRVESAQQYGLSIDPTDSEKALYEKLKVLASKYSASMERFELGKALEVIEDTLHEANRYFTKLEPWSDKTPIEECAKGVLYARETLRIVGILLQPIMPEKSRELLDRLGLEQSVRNLVDAELNLSLTQSLQIKPSRNVLFPPLIA</sequence>
<evidence type="ECO:0000259" key="12">
    <source>
        <dbReference type="Pfam" id="PF19303"/>
    </source>
</evidence>
<evidence type="ECO:0000313" key="13">
    <source>
        <dbReference type="EMBL" id="TIC63173.1"/>
    </source>
</evidence>
<evidence type="ECO:0000259" key="11">
    <source>
        <dbReference type="Pfam" id="PF09334"/>
    </source>
</evidence>
<dbReference type="Pfam" id="PF19303">
    <property type="entry name" value="Anticodon_3"/>
    <property type="match status" value="1"/>
</dbReference>
<dbReference type="InterPro" id="IPR015413">
    <property type="entry name" value="Methionyl/Leucyl_tRNA_Synth"/>
</dbReference>
<dbReference type="SUPFAM" id="SSF47323">
    <property type="entry name" value="Anticodon-binding domain of a subclass of class I aminoacyl-tRNA synthetases"/>
    <property type="match status" value="1"/>
</dbReference>
<reference evidence="13 14" key="1">
    <citation type="submission" date="2019-03" db="EMBL/GenBank/DDBJ databases">
        <title>Sequencing 25 genomes of Wallemia mellicola.</title>
        <authorList>
            <person name="Gostincar C."/>
        </authorList>
    </citation>
    <scope>NUCLEOTIDE SEQUENCE [LARGE SCALE GENOMIC DNA]</scope>
    <source>
        <strain evidence="13 14">EXF-757</strain>
    </source>
</reference>
<dbReference type="Gene3D" id="2.170.220.10">
    <property type="match status" value="1"/>
</dbReference>
<evidence type="ECO:0000256" key="5">
    <source>
        <dbReference type="ARBA" id="ARBA00022840"/>
    </source>
</evidence>
<keyword evidence="3 10" id="KW-0436">Ligase</keyword>
<evidence type="ECO:0000256" key="6">
    <source>
        <dbReference type="ARBA" id="ARBA00022917"/>
    </source>
</evidence>
<dbReference type="InterPro" id="IPR041872">
    <property type="entry name" value="Anticodon_Met"/>
</dbReference>
<dbReference type="GO" id="GO:0006431">
    <property type="term" value="P:methionyl-tRNA aminoacylation"/>
    <property type="evidence" value="ECO:0007669"/>
    <property type="project" value="InterPro"/>
</dbReference>
<dbReference type="InterPro" id="IPR014729">
    <property type="entry name" value="Rossmann-like_a/b/a_fold"/>
</dbReference>
<dbReference type="GO" id="GO:0005739">
    <property type="term" value="C:mitochondrion"/>
    <property type="evidence" value="ECO:0007669"/>
    <property type="project" value="UniProtKB-ARBA"/>
</dbReference>
<protein>
    <recommendedName>
        <fullName evidence="9">Probable methionine--tRNA ligase, mitochondrial</fullName>
        <ecNumber evidence="2">6.1.1.10</ecNumber>
    </recommendedName>
</protein>
<evidence type="ECO:0000256" key="3">
    <source>
        <dbReference type="ARBA" id="ARBA00022598"/>
    </source>
</evidence>
<dbReference type="PRINTS" id="PR01041">
    <property type="entry name" value="TRNASYNTHMET"/>
</dbReference>
<gene>
    <name evidence="13" type="ORF">E3Q01_03510</name>
</gene>
<dbReference type="OMA" id="MDTQAFC"/>
<evidence type="ECO:0000256" key="10">
    <source>
        <dbReference type="RuleBase" id="RU363039"/>
    </source>
</evidence>
<dbReference type="PANTHER" id="PTHR43326">
    <property type="entry name" value="METHIONYL-TRNA SYNTHETASE"/>
    <property type="match status" value="1"/>
</dbReference>